<feature type="transmembrane region" description="Helical" evidence="1">
    <location>
        <begin position="143"/>
        <end position="165"/>
    </location>
</feature>
<evidence type="ECO:0000313" key="2">
    <source>
        <dbReference type="EMBL" id="PWR08010.1"/>
    </source>
</evidence>
<keyword evidence="1" id="KW-0812">Transmembrane</keyword>
<proteinExistence type="predicted"/>
<dbReference type="OrthoDB" id="5998965at2"/>
<organism evidence="2 3">
    <name type="scientific">Micromonospora sicca</name>
    <dbReference type="NCBI Taxonomy" id="2202420"/>
    <lineage>
        <taxon>Bacteria</taxon>
        <taxon>Bacillati</taxon>
        <taxon>Actinomycetota</taxon>
        <taxon>Actinomycetes</taxon>
        <taxon>Micromonosporales</taxon>
        <taxon>Micromonosporaceae</taxon>
        <taxon>Micromonospora</taxon>
    </lineage>
</organism>
<protein>
    <submittedName>
        <fullName evidence="2">Uncharacterized protein</fullName>
    </submittedName>
</protein>
<dbReference type="RefSeq" id="WP_109805436.1">
    <property type="nucleotide sequence ID" value="NZ_QGKS01000450.1"/>
</dbReference>
<feature type="transmembrane region" description="Helical" evidence="1">
    <location>
        <begin position="172"/>
        <end position="194"/>
    </location>
</feature>
<feature type="transmembrane region" description="Helical" evidence="1">
    <location>
        <begin position="206"/>
        <end position="226"/>
    </location>
</feature>
<dbReference type="Proteomes" id="UP000246050">
    <property type="component" value="Unassembled WGS sequence"/>
</dbReference>
<comment type="caution">
    <text evidence="2">The sequence shown here is derived from an EMBL/GenBank/DDBJ whole genome shotgun (WGS) entry which is preliminary data.</text>
</comment>
<keyword evidence="1" id="KW-1133">Transmembrane helix</keyword>
<feature type="transmembrane region" description="Helical" evidence="1">
    <location>
        <begin position="120"/>
        <end position="137"/>
    </location>
</feature>
<name>A0A317D1D6_9ACTN</name>
<keyword evidence="1" id="KW-0472">Membrane</keyword>
<accession>A0A317D1D6</accession>
<dbReference type="AlphaFoldDB" id="A0A317D1D6"/>
<dbReference type="EMBL" id="QGKS01000450">
    <property type="protein sequence ID" value="PWR08010.1"/>
    <property type="molecule type" value="Genomic_DNA"/>
</dbReference>
<gene>
    <name evidence="2" type="ORF">DKT69_33595</name>
</gene>
<evidence type="ECO:0000313" key="3">
    <source>
        <dbReference type="Proteomes" id="UP000246050"/>
    </source>
</evidence>
<reference evidence="2 3" key="1">
    <citation type="submission" date="2018-05" db="EMBL/GenBank/DDBJ databases">
        <title>Micromonosporas from Atacama Desert.</title>
        <authorList>
            <person name="Carro L."/>
            <person name="Golinska P."/>
            <person name="Klenk H.-P."/>
            <person name="Goodfellow M."/>
        </authorList>
    </citation>
    <scope>NUCLEOTIDE SEQUENCE [LARGE SCALE GENOMIC DNA]</scope>
    <source>
        <strain evidence="2 3">4G51</strain>
    </source>
</reference>
<evidence type="ECO:0000256" key="1">
    <source>
        <dbReference type="SAM" id="Phobius"/>
    </source>
</evidence>
<sequence>MTWFGGLALTGEDDGTTTLRAAVRHQAELHGLLTKVRDLGVTLISLTSIDAARDPDSQEQQHQWTARVQATGLTHAPITYSGATATIPPRPGVNPMATITAAAPAIHPDLSLTRLHLMRAGYLLMGVGLALVKWPLLPDVATLPLYEGVTLCMLTAMSLLAFLGLRYPVKLLPVLLFESLWKLFWLALVALPQAITGDLDAATTETVVSCSLVVVILAVTPWRYVWRNYVYATGTRWR</sequence>